<sequence>MSIRMPIADLLVKSPIETITQHIAATLEATEALIPFLEAEFSKSWEQAAELHKTVVASEHRADELKAEFRKNMPKRLMMPVSRTDLLRLITSQDKIANCAKDIAGIIVGRRMRFPKPMRAGVLDFVRTSVEAVRYAKEAVNQLDIYVKSGFGQNNLERVEAALARIDEAERQTDTMQSDLRAQLFKLEKDLSPVEAMFLYEVLVWIGDIADNAEDVGNHVQSIALS</sequence>
<dbReference type="RefSeq" id="WP_009576166.1">
    <property type="nucleotide sequence ID" value="NZ_AEIG01000057.1"/>
</dbReference>
<accession>F3L302</accession>
<protein>
    <submittedName>
        <fullName evidence="2">Phosphate transport regulator (Distant like protein of PhoU)</fullName>
    </submittedName>
</protein>
<gene>
    <name evidence="2" type="ORF">IMCC3088_1926</name>
</gene>
<evidence type="ECO:0000313" key="2">
    <source>
        <dbReference type="EMBL" id="EGG29297.1"/>
    </source>
</evidence>
<dbReference type="AlphaFoldDB" id="F3L302"/>
<dbReference type="PANTHER" id="PTHR36536:SF3">
    <property type="entry name" value="UPF0111 PROTEIN HI_1603"/>
    <property type="match status" value="1"/>
</dbReference>
<comment type="caution">
    <text evidence="2">The sequence shown here is derived from an EMBL/GenBank/DDBJ whole genome shotgun (WGS) entry which is preliminary data.</text>
</comment>
<dbReference type="Pfam" id="PF01865">
    <property type="entry name" value="PhoU_div"/>
    <property type="match status" value="1"/>
</dbReference>
<dbReference type="NCBIfam" id="TIGR00153">
    <property type="entry name" value="TIGR00153 family protein"/>
    <property type="match status" value="1"/>
</dbReference>
<comment type="similarity">
    <text evidence="1">Belongs to the UPF0111 family.</text>
</comment>
<dbReference type="InterPro" id="IPR018445">
    <property type="entry name" value="Put_Phosphate_transp_reg"/>
</dbReference>
<dbReference type="Proteomes" id="UP000005615">
    <property type="component" value="Unassembled WGS sequence"/>
</dbReference>
<dbReference type="InterPro" id="IPR002727">
    <property type="entry name" value="DUF47"/>
</dbReference>
<dbReference type="InterPro" id="IPR038078">
    <property type="entry name" value="PhoU-like_sf"/>
</dbReference>
<dbReference type="Gene3D" id="1.20.58.220">
    <property type="entry name" value="Phosphate transport system protein phou homolog 2, domain 2"/>
    <property type="match status" value="1"/>
</dbReference>
<reference evidence="2 3" key="1">
    <citation type="journal article" date="2011" name="J. Bacteriol.">
        <title>Genome sequence of strain IMCC3088, a proteorhodopsin-containing marine bacterium belonging to the OM60/NOR5 clade.</title>
        <authorList>
            <person name="Jang Y."/>
            <person name="Oh H.M."/>
            <person name="Kang I."/>
            <person name="Lee K."/>
            <person name="Yang S.J."/>
            <person name="Cho J.C."/>
        </authorList>
    </citation>
    <scope>NUCLEOTIDE SEQUENCE [LARGE SCALE GENOMIC DNA]</scope>
    <source>
        <strain evidence="2 3">IMCC3088</strain>
    </source>
</reference>
<dbReference type="OrthoDB" id="9780540at2"/>
<dbReference type="STRING" id="2518989.IMCC3088_1926"/>
<keyword evidence="3" id="KW-1185">Reference proteome</keyword>
<dbReference type="eggNOG" id="COG1392">
    <property type="taxonomic scope" value="Bacteria"/>
</dbReference>
<dbReference type="SUPFAM" id="SSF109755">
    <property type="entry name" value="PhoU-like"/>
    <property type="match status" value="1"/>
</dbReference>
<evidence type="ECO:0000313" key="3">
    <source>
        <dbReference type="Proteomes" id="UP000005615"/>
    </source>
</evidence>
<dbReference type="EMBL" id="AEIG01000057">
    <property type="protein sequence ID" value="EGG29297.1"/>
    <property type="molecule type" value="Genomic_DNA"/>
</dbReference>
<evidence type="ECO:0000256" key="1">
    <source>
        <dbReference type="ARBA" id="ARBA00008591"/>
    </source>
</evidence>
<proteinExistence type="inferred from homology"/>
<dbReference type="PANTHER" id="PTHR36536">
    <property type="entry name" value="UPF0111 PROTEIN HI_1603"/>
    <property type="match status" value="1"/>
</dbReference>
<name>F3L302_9GAMM</name>
<organism evidence="2 3">
    <name type="scientific">Aequoribacter fuscus</name>
    <dbReference type="NCBI Taxonomy" id="2518989"/>
    <lineage>
        <taxon>Bacteria</taxon>
        <taxon>Pseudomonadati</taxon>
        <taxon>Pseudomonadota</taxon>
        <taxon>Gammaproteobacteria</taxon>
        <taxon>Cellvibrionales</taxon>
        <taxon>Halieaceae</taxon>
        <taxon>Aequoribacter</taxon>
    </lineage>
</organism>